<dbReference type="NCBIfam" id="TIGR03885">
    <property type="entry name" value="flavin_revert"/>
    <property type="match status" value="1"/>
</dbReference>
<dbReference type="SUPFAM" id="SSF51679">
    <property type="entry name" value="Bacterial luciferase-like"/>
    <property type="match status" value="1"/>
</dbReference>
<gene>
    <name evidence="3" type="ORF">NCCP691_32860</name>
</gene>
<dbReference type="InterPro" id="IPR011251">
    <property type="entry name" value="Luciferase-like_dom"/>
</dbReference>
<dbReference type="RefSeq" id="WP_220809694.1">
    <property type="nucleotide sequence ID" value="NZ_BPMK01000016.1"/>
</dbReference>
<dbReference type="EMBL" id="BPMK01000016">
    <property type="protein sequence ID" value="GIZ53272.1"/>
    <property type="molecule type" value="Genomic_DNA"/>
</dbReference>
<dbReference type="Pfam" id="PF00296">
    <property type="entry name" value="Bac_luciferase"/>
    <property type="match status" value="1"/>
</dbReference>
<keyword evidence="4" id="KW-1185">Reference proteome</keyword>
<comment type="caution">
    <text evidence="3">The sequence shown here is derived from an EMBL/GenBank/DDBJ whole genome shotgun (WGS) entry which is preliminary data.</text>
</comment>
<sequence>MALIGYHCSHEQYPPSQLLRHLQLATEAGFGAAMCSDHFHPWTEQQGNSGFAWSWLGAAMQASPLSFGTVCAPGQRYHPAIIAQAAATLAGMFPGRFWLAVGSGEALNESITGAPWPDKAQRNQRLRECVDVMRALWSGETVSHEGMVSVRNARLYSLPATAPLIIGACLSPETARWMGGWADGMVTVAQDPDSLRKVVDAFRSGGGEGKPMYLQVALSCAGSEEEALQAACREWPQAGLQSDELSDLDSPQDFARAAARLRPADVATGIRISSSLQQHVDWLASDMELGFERLYLHNVHRDQASFIAQFAEHVLPALAK</sequence>
<dbReference type="Proteomes" id="UP000887222">
    <property type="component" value="Unassembled WGS sequence"/>
</dbReference>
<dbReference type="PANTHER" id="PTHR43244">
    <property type="match status" value="1"/>
</dbReference>
<dbReference type="NCBIfam" id="TIGR03557">
    <property type="entry name" value="F420_G6P_family"/>
    <property type="match status" value="1"/>
</dbReference>
<proteinExistence type="predicted"/>
<dbReference type="CDD" id="cd01097">
    <property type="entry name" value="Tetrahydromethanopterin_reductase"/>
    <property type="match status" value="1"/>
</dbReference>
<name>A0ABQ4Q8N5_9BURK</name>
<evidence type="ECO:0000313" key="4">
    <source>
        <dbReference type="Proteomes" id="UP000887222"/>
    </source>
</evidence>
<evidence type="ECO:0000313" key="3">
    <source>
        <dbReference type="EMBL" id="GIZ53272.1"/>
    </source>
</evidence>
<evidence type="ECO:0000259" key="2">
    <source>
        <dbReference type="Pfam" id="PF00296"/>
    </source>
</evidence>
<dbReference type="InterPro" id="IPR050564">
    <property type="entry name" value="F420-G6PD/mer"/>
</dbReference>
<keyword evidence="1" id="KW-0560">Oxidoreductase</keyword>
<dbReference type="InterPro" id="IPR036661">
    <property type="entry name" value="Luciferase-like_sf"/>
</dbReference>
<dbReference type="InterPro" id="IPR019945">
    <property type="entry name" value="F420_G6P_DH-rel"/>
</dbReference>
<protein>
    <submittedName>
        <fullName evidence="3">LLM class F420-dependent oxidoreductase</fullName>
    </submittedName>
</protein>
<dbReference type="PANTHER" id="PTHR43244:SF1">
    <property type="entry name" value="5,10-METHYLENETETRAHYDROMETHANOPTERIN REDUCTASE"/>
    <property type="match status" value="1"/>
</dbReference>
<organism evidence="3 4">
    <name type="scientific">Noviherbaspirillum aridicola</name>
    <dbReference type="NCBI Taxonomy" id="2849687"/>
    <lineage>
        <taxon>Bacteria</taxon>
        <taxon>Pseudomonadati</taxon>
        <taxon>Pseudomonadota</taxon>
        <taxon>Betaproteobacteria</taxon>
        <taxon>Burkholderiales</taxon>
        <taxon>Oxalobacteraceae</taxon>
        <taxon>Noviherbaspirillum</taxon>
    </lineage>
</organism>
<accession>A0ABQ4Q8N5</accession>
<dbReference type="InterPro" id="IPR023907">
    <property type="entry name" value="Non-F420_Flavin_OxRdtase"/>
</dbReference>
<reference evidence="3 4" key="1">
    <citation type="journal article" date="2022" name="Int. J. Syst. Evol. Microbiol.">
        <title>Noviherbaspirillum aridicola sp. nov., isolated from an arid soil in Pakistan.</title>
        <authorList>
            <person name="Khan I.U."/>
            <person name="Saqib M."/>
            <person name="Amin A."/>
            <person name="Hussain F."/>
            <person name="Li L."/>
            <person name="Liu Y.H."/>
            <person name="Fang B.Z."/>
            <person name="Ahmed I."/>
            <person name="Li W.J."/>
        </authorList>
    </citation>
    <scope>NUCLEOTIDE SEQUENCE [LARGE SCALE GENOMIC DNA]</scope>
    <source>
        <strain evidence="3 4">NCCP-691</strain>
    </source>
</reference>
<dbReference type="Gene3D" id="3.20.20.30">
    <property type="entry name" value="Luciferase-like domain"/>
    <property type="match status" value="1"/>
</dbReference>
<evidence type="ECO:0000256" key="1">
    <source>
        <dbReference type="ARBA" id="ARBA00023002"/>
    </source>
</evidence>
<feature type="domain" description="Luciferase-like" evidence="2">
    <location>
        <begin position="12"/>
        <end position="291"/>
    </location>
</feature>